<name>A0A5B7JFI8_PORTR</name>
<keyword evidence="2" id="KW-0342">GTP-binding</keyword>
<sequence length="37" mass="3933">MGLKLALAATIKDHLVGEDVIADYLLYRSGGAGDWEA</sequence>
<accession>A0A5B7JFI8</accession>
<dbReference type="GO" id="GO:0005525">
    <property type="term" value="F:GTP binding"/>
    <property type="evidence" value="ECO:0007669"/>
    <property type="project" value="UniProtKB-KW"/>
</dbReference>
<dbReference type="Gene3D" id="1.10.1580.10">
    <property type="match status" value="1"/>
</dbReference>
<reference evidence="3 4" key="1">
    <citation type="submission" date="2019-05" db="EMBL/GenBank/DDBJ databases">
        <title>Another draft genome of Portunus trituberculatus and its Hox gene families provides insights of decapod evolution.</title>
        <authorList>
            <person name="Jeong J.-H."/>
            <person name="Song I."/>
            <person name="Kim S."/>
            <person name="Choi T."/>
            <person name="Kim D."/>
            <person name="Ryu S."/>
            <person name="Kim W."/>
        </authorList>
    </citation>
    <scope>NUCLEOTIDE SEQUENCE [LARGE SCALE GENOMIC DNA]</scope>
    <source>
        <tissue evidence="3">Muscle</tissue>
    </source>
</reference>
<keyword evidence="1" id="KW-0547">Nucleotide-binding</keyword>
<dbReference type="InterPro" id="IPR023179">
    <property type="entry name" value="GTP-bd_ortho_bundle_sf"/>
</dbReference>
<dbReference type="EMBL" id="VSRR010094592">
    <property type="protein sequence ID" value="MPC93355.1"/>
    <property type="molecule type" value="Genomic_DNA"/>
</dbReference>
<dbReference type="Proteomes" id="UP000324222">
    <property type="component" value="Unassembled WGS sequence"/>
</dbReference>
<evidence type="ECO:0000256" key="2">
    <source>
        <dbReference type="ARBA" id="ARBA00023134"/>
    </source>
</evidence>
<evidence type="ECO:0000313" key="3">
    <source>
        <dbReference type="EMBL" id="MPC93355.1"/>
    </source>
</evidence>
<dbReference type="AlphaFoldDB" id="A0A5B7JFI8"/>
<evidence type="ECO:0000313" key="4">
    <source>
        <dbReference type="Proteomes" id="UP000324222"/>
    </source>
</evidence>
<organism evidence="3 4">
    <name type="scientific">Portunus trituberculatus</name>
    <name type="common">Swimming crab</name>
    <name type="synonym">Neptunus trituberculatus</name>
    <dbReference type="NCBI Taxonomy" id="210409"/>
    <lineage>
        <taxon>Eukaryota</taxon>
        <taxon>Metazoa</taxon>
        <taxon>Ecdysozoa</taxon>
        <taxon>Arthropoda</taxon>
        <taxon>Crustacea</taxon>
        <taxon>Multicrustacea</taxon>
        <taxon>Malacostraca</taxon>
        <taxon>Eumalacostraca</taxon>
        <taxon>Eucarida</taxon>
        <taxon>Decapoda</taxon>
        <taxon>Pleocyemata</taxon>
        <taxon>Brachyura</taxon>
        <taxon>Eubrachyura</taxon>
        <taxon>Portunoidea</taxon>
        <taxon>Portunidae</taxon>
        <taxon>Portuninae</taxon>
        <taxon>Portunus</taxon>
    </lineage>
</organism>
<protein>
    <submittedName>
        <fullName evidence="3">Mitochondrial ribosome-associated GTPase 1</fullName>
    </submittedName>
</protein>
<keyword evidence="4" id="KW-1185">Reference proteome</keyword>
<gene>
    <name evidence="3" type="primary">mtg1</name>
    <name evidence="3" type="ORF">E2C01_088480</name>
</gene>
<comment type="caution">
    <text evidence="3">The sequence shown here is derived from an EMBL/GenBank/DDBJ whole genome shotgun (WGS) entry which is preliminary data.</text>
</comment>
<proteinExistence type="predicted"/>
<evidence type="ECO:0000256" key="1">
    <source>
        <dbReference type="ARBA" id="ARBA00022741"/>
    </source>
</evidence>